<evidence type="ECO:0000313" key="2">
    <source>
        <dbReference type="EMBL" id="KAK2145698.1"/>
    </source>
</evidence>
<organism evidence="2 3">
    <name type="scientific">Paralvinella palmiformis</name>
    <dbReference type="NCBI Taxonomy" id="53620"/>
    <lineage>
        <taxon>Eukaryota</taxon>
        <taxon>Metazoa</taxon>
        <taxon>Spiralia</taxon>
        <taxon>Lophotrochozoa</taxon>
        <taxon>Annelida</taxon>
        <taxon>Polychaeta</taxon>
        <taxon>Sedentaria</taxon>
        <taxon>Canalipalpata</taxon>
        <taxon>Terebellida</taxon>
        <taxon>Terebelliformia</taxon>
        <taxon>Alvinellidae</taxon>
        <taxon>Paralvinella</taxon>
    </lineage>
</organism>
<evidence type="ECO:0000256" key="1">
    <source>
        <dbReference type="SAM" id="Phobius"/>
    </source>
</evidence>
<feature type="transmembrane region" description="Helical" evidence="1">
    <location>
        <begin position="38"/>
        <end position="55"/>
    </location>
</feature>
<proteinExistence type="predicted"/>
<keyword evidence="1" id="KW-1133">Transmembrane helix</keyword>
<accession>A0AAD9J3J5</accession>
<keyword evidence="3" id="KW-1185">Reference proteome</keyword>
<dbReference type="EMBL" id="JAODUP010000662">
    <property type="protein sequence ID" value="KAK2145698.1"/>
    <property type="molecule type" value="Genomic_DNA"/>
</dbReference>
<dbReference type="Proteomes" id="UP001208570">
    <property type="component" value="Unassembled WGS sequence"/>
</dbReference>
<protein>
    <submittedName>
        <fullName evidence="2">Uncharacterized protein</fullName>
    </submittedName>
</protein>
<dbReference type="AlphaFoldDB" id="A0AAD9J3J5"/>
<keyword evidence="1" id="KW-0812">Transmembrane</keyword>
<keyword evidence="1" id="KW-0472">Membrane</keyword>
<reference evidence="2" key="1">
    <citation type="journal article" date="2023" name="Mol. Biol. Evol.">
        <title>Third-Generation Sequencing Reveals the Adaptive Role of the Epigenome in Three Deep-Sea Polychaetes.</title>
        <authorList>
            <person name="Perez M."/>
            <person name="Aroh O."/>
            <person name="Sun Y."/>
            <person name="Lan Y."/>
            <person name="Juniper S.K."/>
            <person name="Young C.R."/>
            <person name="Angers B."/>
            <person name="Qian P.Y."/>
        </authorList>
    </citation>
    <scope>NUCLEOTIDE SEQUENCE</scope>
    <source>
        <strain evidence="2">P08H-3</strain>
    </source>
</reference>
<comment type="caution">
    <text evidence="2">The sequence shown here is derived from an EMBL/GenBank/DDBJ whole genome shotgun (WGS) entry which is preliminary data.</text>
</comment>
<gene>
    <name evidence="2" type="ORF">LSH36_662g02056</name>
</gene>
<sequence length="69" mass="7662">MLPVIVPDPKADGEDSASEKQDTVVDMAVIQRSNTKKLIVCFLGIFVSYFVYGLLQEKMCLCMDPHGLL</sequence>
<evidence type="ECO:0000313" key="3">
    <source>
        <dbReference type="Proteomes" id="UP001208570"/>
    </source>
</evidence>
<name>A0AAD9J3J5_9ANNE</name>